<dbReference type="PIRSF" id="PIRSF006060">
    <property type="entry name" value="AA_transporter"/>
    <property type="match status" value="1"/>
</dbReference>
<reference evidence="6" key="2">
    <citation type="journal article" date="2023" name="IMA Fungus">
        <title>Comparative genomic study of the Penicillium genus elucidates a diverse pangenome and 15 lateral gene transfer events.</title>
        <authorList>
            <person name="Petersen C."/>
            <person name="Sorensen T."/>
            <person name="Nielsen M.R."/>
            <person name="Sondergaard T.E."/>
            <person name="Sorensen J.L."/>
            <person name="Fitzpatrick D.A."/>
            <person name="Frisvad J.C."/>
            <person name="Nielsen K.L."/>
        </authorList>
    </citation>
    <scope>NUCLEOTIDE SEQUENCE</scope>
    <source>
        <strain evidence="6">IBT 30761</strain>
    </source>
</reference>
<sequence length="569" mass="62850">MAFWQDKDKKTKVTSVSTSDLETSAIENGPPKYIAAEGLNSTTVTYQDASGAPVESQSPLGYQVSFMAALCLNINQMIGTGIFSTPASILSGVGSVGLSMIYWFIGYLLSQSILALYLEYAAYFPSRSGSEVVYLEQAFPKPLYLIPTLFAAKHVVFSFASSNAVVMAQYIFGIGGIEYTDWQMKGVAVAVYTLAYFVVSASTKWSLRFIVWFGILKILTLVFISIAGLVVLGGHTRVPDPQMNWRNAWEGSSEATAYGATNAMVKLIFSYSGYANAFAVVNEIRNPVKTLRWSAPLSLFLVTALYMLVNVAYFSAASREEMLASKQIAAGVFFEKVFGKHGATSALDVLICLSAFSNLLAVLVNYSRLLRETGRQGVLPWPRFWTSVKPFGTPIGPYTVVWALTIIMIIGPPAGDAFNFVVDLSTYPTNIFNFLLVVGIMLIRRRRKAINLPRPEYRAWNIAVGFALLVTVYMLVAPWYPPSTGATGGDVSFWYGTYLVVGIGLLALCVFYYYLWIDWIPKWKGYEYRQKLVGYEDGSIAHQLVKVPKAEVTSWDNGNNYSGHTQGRV</sequence>
<dbReference type="PANTHER" id="PTHR11785:SF353">
    <property type="entry name" value="METHIONINE TRANSPORTER (EUROFUNG)"/>
    <property type="match status" value="1"/>
</dbReference>
<keyword evidence="2 5" id="KW-0812">Transmembrane</keyword>
<feature type="transmembrane region" description="Helical" evidence="5">
    <location>
        <begin position="395"/>
        <end position="415"/>
    </location>
</feature>
<protein>
    <recommendedName>
        <fullName evidence="8">High affinity methionine permease</fullName>
    </recommendedName>
</protein>
<dbReference type="EMBL" id="JAPQKI010000010">
    <property type="protein sequence ID" value="KAJ5085214.1"/>
    <property type="molecule type" value="Genomic_DNA"/>
</dbReference>
<reference evidence="6" key="1">
    <citation type="submission" date="2022-11" db="EMBL/GenBank/DDBJ databases">
        <authorList>
            <person name="Petersen C."/>
        </authorList>
    </citation>
    <scope>NUCLEOTIDE SEQUENCE</scope>
    <source>
        <strain evidence="6">IBT 30761</strain>
    </source>
</reference>
<feature type="transmembrane region" description="Helical" evidence="5">
    <location>
        <begin position="209"/>
        <end position="233"/>
    </location>
</feature>
<comment type="caution">
    <text evidence="6">The sequence shown here is derived from an EMBL/GenBank/DDBJ whole genome shotgun (WGS) entry which is preliminary data.</text>
</comment>
<keyword evidence="7" id="KW-1185">Reference proteome</keyword>
<evidence type="ECO:0000256" key="1">
    <source>
        <dbReference type="ARBA" id="ARBA00004141"/>
    </source>
</evidence>
<feature type="transmembrane region" description="Helical" evidence="5">
    <location>
        <begin position="492"/>
        <end position="515"/>
    </location>
</feature>
<evidence type="ECO:0000313" key="6">
    <source>
        <dbReference type="EMBL" id="KAJ5085214.1"/>
    </source>
</evidence>
<feature type="transmembrane region" description="Helical" evidence="5">
    <location>
        <begin position="143"/>
        <end position="172"/>
    </location>
</feature>
<evidence type="ECO:0000256" key="5">
    <source>
        <dbReference type="SAM" id="Phobius"/>
    </source>
</evidence>
<dbReference type="AlphaFoldDB" id="A0A9W9JX76"/>
<dbReference type="InterPro" id="IPR002293">
    <property type="entry name" value="AA/rel_permease1"/>
</dbReference>
<evidence type="ECO:0000256" key="4">
    <source>
        <dbReference type="ARBA" id="ARBA00023136"/>
    </source>
</evidence>
<proteinExistence type="predicted"/>
<evidence type="ECO:0000313" key="7">
    <source>
        <dbReference type="Proteomes" id="UP001149074"/>
    </source>
</evidence>
<feature type="transmembrane region" description="Helical" evidence="5">
    <location>
        <begin position="457"/>
        <end position="480"/>
    </location>
</feature>
<dbReference type="OrthoDB" id="5982228at2759"/>
<dbReference type="GO" id="GO:0016020">
    <property type="term" value="C:membrane"/>
    <property type="evidence" value="ECO:0007669"/>
    <property type="project" value="UniProtKB-SubCell"/>
</dbReference>
<organism evidence="6 7">
    <name type="scientific">Penicillium argentinense</name>
    <dbReference type="NCBI Taxonomy" id="1131581"/>
    <lineage>
        <taxon>Eukaryota</taxon>
        <taxon>Fungi</taxon>
        <taxon>Dikarya</taxon>
        <taxon>Ascomycota</taxon>
        <taxon>Pezizomycotina</taxon>
        <taxon>Eurotiomycetes</taxon>
        <taxon>Eurotiomycetidae</taxon>
        <taxon>Eurotiales</taxon>
        <taxon>Aspergillaceae</taxon>
        <taxon>Penicillium</taxon>
    </lineage>
</organism>
<dbReference type="PANTHER" id="PTHR11785">
    <property type="entry name" value="AMINO ACID TRANSPORTER"/>
    <property type="match status" value="1"/>
</dbReference>
<dbReference type="InterPro" id="IPR050598">
    <property type="entry name" value="AminoAcid_Transporter"/>
</dbReference>
<dbReference type="GeneID" id="81361455"/>
<feature type="transmembrane region" description="Helical" evidence="5">
    <location>
        <begin position="184"/>
        <end position="203"/>
    </location>
</feature>
<keyword evidence="4 5" id="KW-0472">Membrane</keyword>
<dbReference type="RefSeq" id="XP_056469892.1">
    <property type="nucleotide sequence ID" value="XM_056622476.1"/>
</dbReference>
<feature type="transmembrane region" description="Helical" evidence="5">
    <location>
        <begin position="295"/>
        <end position="316"/>
    </location>
</feature>
<dbReference type="Proteomes" id="UP001149074">
    <property type="component" value="Unassembled WGS sequence"/>
</dbReference>
<evidence type="ECO:0000256" key="3">
    <source>
        <dbReference type="ARBA" id="ARBA00022989"/>
    </source>
</evidence>
<gene>
    <name evidence="6" type="ORF">N7532_009985</name>
</gene>
<keyword evidence="3 5" id="KW-1133">Transmembrane helix</keyword>
<feature type="transmembrane region" description="Helical" evidence="5">
    <location>
        <begin position="346"/>
        <end position="366"/>
    </location>
</feature>
<name>A0A9W9JX76_9EURO</name>
<accession>A0A9W9JX76</accession>
<feature type="transmembrane region" description="Helical" evidence="5">
    <location>
        <begin position="427"/>
        <end position="445"/>
    </location>
</feature>
<dbReference type="Gene3D" id="1.20.1740.10">
    <property type="entry name" value="Amino acid/polyamine transporter I"/>
    <property type="match status" value="1"/>
</dbReference>
<evidence type="ECO:0008006" key="8">
    <source>
        <dbReference type="Google" id="ProtNLM"/>
    </source>
</evidence>
<dbReference type="Pfam" id="PF13520">
    <property type="entry name" value="AA_permease_2"/>
    <property type="match status" value="1"/>
</dbReference>
<evidence type="ECO:0000256" key="2">
    <source>
        <dbReference type="ARBA" id="ARBA00022692"/>
    </source>
</evidence>
<comment type="subcellular location">
    <subcellularLocation>
        <location evidence="1">Membrane</location>
        <topology evidence="1">Multi-pass membrane protein</topology>
    </subcellularLocation>
</comment>
<dbReference type="GO" id="GO:0015179">
    <property type="term" value="F:L-amino acid transmembrane transporter activity"/>
    <property type="evidence" value="ECO:0007669"/>
    <property type="project" value="TreeGrafter"/>
</dbReference>